<gene>
    <name evidence="2" type="ORF">GNP93_01775</name>
</gene>
<accession>A0A7X3CQP6</accession>
<name>A0A7X3CQP6_9BACL</name>
<protein>
    <submittedName>
        <fullName evidence="2">Uncharacterized protein</fullName>
    </submittedName>
</protein>
<keyword evidence="1" id="KW-1133">Transmembrane helix</keyword>
<evidence type="ECO:0000313" key="3">
    <source>
        <dbReference type="Proteomes" id="UP000450917"/>
    </source>
</evidence>
<dbReference type="Proteomes" id="UP000450917">
    <property type="component" value="Unassembled WGS sequence"/>
</dbReference>
<evidence type="ECO:0000313" key="2">
    <source>
        <dbReference type="EMBL" id="MUG69397.1"/>
    </source>
</evidence>
<comment type="caution">
    <text evidence="2">The sequence shown here is derived from an EMBL/GenBank/DDBJ whole genome shotgun (WGS) entry which is preliminary data.</text>
</comment>
<dbReference type="AlphaFoldDB" id="A0A7X3CQP6"/>
<keyword evidence="3" id="KW-1185">Reference proteome</keyword>
<proteinExistence type="predicted"/>
<dbReference type="RefSeq" id="WP_127607484.1">
    <property type="nucleotide sequence ID" value="NZ_JARTHJ010000177.1"/>
</dbReference>
<keyword evidence="1" id="KW-0472">Membrane</keyword>
<keyword evidence="1" id="KW-0812">Transmembrane</keyword>
<reference evidence="2 3" key="1">
    <citation type="submission" date="2019-11" db="EMBL/GenBank/DDBJ databases">
        <title>Draft genome sequences of five Paenibacillus species of dairy origin.</title>
        <authorList>
            <person name="Olajide A.M."/>
            <person name="Chen S."/>
            <person name="Lapointe G."/>
        </authorList>
    </citation>
    <scope>NUCLEOTIDE SEQUENCE [LARGE SCALE GENOMIC DNA]</scope>
    <source>
        <strain evidence="2 3">2CS3</strain>
    </source>
</reference>
<dbReference type="EMBL" id="WNZX01000001">
    <property type="protein sequence ID" value="MUG69397.1"/>
    <property type="molecule type" value="Genomic_DNA"/>
</dbReference>
<organism evidence="2 3">
    <name type="scientific">Paenibacillus validus</name>
    <dbReference type="NCBI Taxonomy" id="44253"/>
    <lineage>
        <taxon>Bacteria</taxon>
        <taxon>Bacillati</taxon>
        <taxon>Bacillota</taxon>
        <taxon>Bacilli</taxon>
        <taxon>Bacillales</taxon>
        <taxon>Paenibacillaceae</taxon>
        <taxon>Paenibacillus</taxon>
    </lineage>
</organism>
<evidence type="ECO:0000256" key="1">
    <source>
        <dbReference type="SAM" id="Phobius"/>
    </source>
</evidence>
<feature type="transmembrane region" description="Helical" evidence="1">
    <location>
        <begin position="6"/>
        <end position="27"/>
    </location>
</feature>
<feature type="transmembrane region" description="Helical" evidence="1">
    <location>
        <begin position="48"/>
        <end position="68"/>
    </location>
</feature>
<sequence length="72" mass="8206">MPLIAYYIIFATIMLVAVISTILVGISKKNKEGNPQYDTKTKGNWSRLSWIYIFFIVLGYVALILYIVNTNS</sequence>